<dbReference type="GO" id="GO:0006511">
    <property type="term" value="P:ubiquitin-dependent protein catabolic process"/>
    <property type="evidence" value="ECO:0007669"/>
    <property type="project" value="InterPro"/>
</dbReference>
<dbReference type="SUPFAM" id="SSF75632">
    <property type="entry name" value="Cullin homology domain"/>
    <property type="match status" value="1"/>
</dbReference>
<dbReference type="Proteomes" id="UP000251960">
    <property type="component" value="Chromosome 3"/>
</dbReference>
<accession>A0A3L6F9R4</accession>
<proteinExistence type="inferred from homology"/>
<dbReference type="Pfam" id="PF26557">
    <property type="entry name" value="Cullin_AB"/>
    <property type="match status" value="1"/>
</dbReference>
<gene>
    <name evidence="3" type="primary">CUL1_0</name>
    <name evidence="3" type="ORF">Zm00014a_003971</name>
</gene>
<evidence type="ECO:0000259" key="2">
    <source>
        <dbReference type="PROSITE" id="PS50069"/>
    </source>
</evidence>
<comment type="similarity">
    <text evidence="1">Belongs to the cullin family.</text>
</comment>
<dbReference type="InterPro" id="IPR045093">
    <property type="entry name" value="Cullin"/>
</dbReference>
<dbReference type="AlphaFoldDB" id="A0A3L6F9R4"/>
<dbReference type="GO" id="GO:0031625">
    <property type="term" value="F:ubiquitin protein ligase binding"/>
    <property type="evidence" value="ECO:0007669"/>
    <property type="project" value="InterPro"/>
</dbReference>
<evidence type="ECO:0000313" key="3">
    <source>
        <dbReference type="EMBL" id="PWZ29895.1"/>
    </source>
</evidence>
<evidence type="ECO:0000313" key="4">
    <source>
        <dbReference type="Proteomes" id="UP000251960"/>
    </source>
</evidence>
<sequence>MAASAFSFVGMDSILRPHDSLPRLLLKINSCHNARGEQEEESTAQCWSSFSCLVGFPLLVILAVSVNEVEALYRLFKKIGSTFIGDGLINKSWLDGRPWSPPPRDCHPPALLVAVLSPGEATEIVTILHPARYGESHEALKCVDVFKEFHQTRTKHMKLTWMGTCNISAKFDAKPIELVVMTYQATLLLLFNGSDRLRYSEIATQLNLSDDVLMRRKKVLKMLTKTGGRSGA</sequence>
<dbReference type="InterPro" id="IPR059120">
    <property type="entry name" value="Cullin-like_AB"/>
</dbReference>
<dbReference type="EMBL" id="NCVQ01000004">
    <property type="protein sequence ID" value="PWZ29895.1"/>
    <property type="molecule type" value="Genomic_DNA"/>
</dbReference>
<protein>
    <submittedName>
        <fullName evidence="3">Cullin-1</fullName>
    </submittedName>
</protein>
<organism evidence="3 4">
    <name type="scientific">Zea mays</name>
    <name type="common">Maize</name>
    <dbReference type="NCBI Taxonomy" id="4577"/>
    <lineage>
        <taxon>Eukaryota</taxon>
        <taxon>Viridiplantae</taxon>
        <taxon>Streptophyta</taxon>
        <taxon>Embryophyta</taxon>
        <taxon>Tracheophyta</taxon>
        <taxon>Spermatophyta</taxon>
        <taxon>Magnoliopsida</taxon>
        <taxon>Liliopsida</taxon>
        <taxon>Poales</taxon>
        <taxon>Poaceae</taxon>
        <taxon>PACMAD clade</taxon>
        <taxon>Panicoideae</taxon>
        <taxon>Andropogonodae</taxon>
        <taxon>Andropogoneae</taxon>
        <taxon>Tripsacinae</taxon>
        <taxon>Zea</taxon>
    </lineage>
</organism>
<dbReference type="Gene3D" id="3.30.230.130">
    <property type="entry name" value="Cullin, Chain C, Domain 2"/>
    <property type="match status" value="1"/>
</dbReference>
<dbReference type="InterPro" id="IPR016158">
    <property type="entry name" value="Cullin_homology"/>
</dbReference>
<evidence type="ECO:0000256" key="1">
    <source>
        <dbReference type="PROSITE-ProRule" id="PRU00330"/>
    </source>
</evidence>
<comment type="caution">
    <text evidence="3">The sequence shown here is derived from an EMBL/GenBank/DDBJ whole genome shotgun (WGS) entry which is preliminary data.</text>
</comment>
<dbReference type="InterPro" id="IPR036317">
    <property type="entry name" value="Cullin_homology_sf"/>
</dbReference>
<dbReference type="PROSITE" id="PS50069">
    <property type="entry name" value="CULLIN_2"/>
    <property type="match status" value="1"/>
</dbReference>
<dbReference type="PANTHER" id="PTHR11932">
    <property type="entry name" value="CULLIN"/>
    <property type="match status" value="1"/>
</dbReference>
<reference evidence="3 4" key="1">
    <citation type="journal article" date="2018" name="Nat. Genet.">
        <title>Extensive intraspecific gene order and gene structural variations between Mo17 and other maize genomes.</title>
        <authorList>
            <person name="Sun S."/>
            <person name="Zhou Y."/>
            <person name="Chen J."/>
            <person name="Shi J."/>
            <person name="Zhao H."/>
            <person name="Zhao H."/>
            <person name="Song W."/>
            <person name="Zhang M."/>
            <person name="Cui Y."/>
            <person name="Dong X."/>
            <person name="Liu H."/>
            <person name="Ma X."/>
            <person name="Jiao Y."/>
            <person name="Wang B."/>
            <person name="Wei X."/>
            <person name="Stein J.C."/>
            <person name="Glaubitz J.C."/>
            <person name="Lu F."/>
            <person name="Yu G."/>
            <person name="Liang C."/>
            <person name="Fengler K."/>
            <person name="Li B."/>
            <person name="Rafalski A."/>
            <person name="Schnable P.S."/>
            <person name="Ware D.H."/>
            <person name="Buckler E.S."/>
            <person name="Lai J."/>
        </authorList>
    </citation>
    <scope>NUCLEOTIDE SEQUENCE [LARGE SCALE GENOMIC DNA]</scope>
    <source>
        <strain evidence="4">cv. Missouri 17</strain>
        <tissue evidence="3">Seedling</tissue>
    </source>
</reference>
<feature type="domain" description="Cullin family profile" evidence="2">
    <location>
        <begin position="138"/>
        <end position="221"/>
    </location>
</feature>
<name>A0A3L6F9R4_MAIZE</name>
<dbReference type="ExpressionAtlas" id="A0A3L6F9R4">
    <property type="expression patterns" value="baseline"/>
</dbReference>